<comment type="caution">
    <text evidence="1">The sequence shown here is derived from an EMBL/GenBank/DDBJ whole genome shotgun (WGS) entry which is preliminary data.</text>
</comment>
<dbReference type="EMBL" id="MTEJ01000771">
    <property type="protein sequence ID" value="OQW98167.1"/>
    <property type="molecule type" value="Genomic_DNA"/>
</dbReference>
<proteinExistence type="predicted"/>
<dbReference type="Proteomes" id="UP000192491">
    <property type="component" value="Unassembled WGS sequence"/>
</dbReference>
<name>A0A1Y1Q7B7_9GAMM</name>
<evidence type="ECO:0000313" key="2">
    <source>
        <dbReference type="Proteomes" id="UP000192491"/>
    </source>
</evidence>
<organism evidence="1 2">
    <name type="scientific">Thiothrix lacustris</name>
    <dbReference type="NCBI Taxonomy" id="525917"/>
    <lineage>
        <taxon>Bacteria</taxon>
        <taxon>Pseudomonadati</taxon>
        <taxon>Pseudomonadota</taxon>
        <taxon>Gammaproteobacteria</taxon>
        <taxon>Thiotrichales</taxon>
        <taxon>Thiotrichaceae</taxon>
        <taxon>Thiothrix</taxon>
    </lineage>
</organism>
<sequence length="153" mass="17718">MPDSLIEGSLHFIFPNAQKLRKFDDPIQHGLTHAGLQAVDFLVEWEDTLWLVEVKDPESAADEKRERSIQGFRRDMERNKLIFDHLSPKLRDSLFYLWLNDELPAKPLHYLVLIGLESLLPPRATKAQGNFYQRNLVVWPYATGLEKTVGFTS</sequence>
<accession>A0A1Y1Q7B7</accession>
<evidence type="ECO:0000313" key="1">
    <source>
        <dbReference type="EMBL" id="OQW98167.1"/>
    </source>
</evidence>
<reference evidence="1 2" key="1">
    <citation type="submission" date="2017-01" db="EMBL/GenBank/DDBJ databases">
        <title>Novel large sulfur bacteria in the metagenomes of groundwater-fed chemosynthetic microbial mats in the Lake Huron basin.</title>
        <authorList>
            <person name="Sharrar A.M."/>
            <person name="Flood B.E."/>
            <person name="Bailey J.V."/>
            <person name="Jones D.S."/>
            <person name="Biddanda B."/>
            <person name="Ruberg S.A."/>
            <person name="Marcus D.N."/>
            <person name="Dick G.J."/>
        </authorList>
    </citation>
    <scope>NUCLEOTIDE SEQUENCE [LARGE SCALE GENOMIC DNA]</scope>
    <source>
        <strain evidence="1">A8</strain>
    </source>
</reference>
<protein>
    <submittedName>
        <fullName evidence="1">Uncharacterized protein</fullName>
    </submittedName>
</protein>
<dbReference type="AlphaFoldDB" id="A0A1Y1Q7B7"/>
<gene>
    <name evidence="1" type="ORF">BWK73_53145</name>
</gene>